<reference evidence="3" key="1">
    <citation type="journal article" date="2019" name="Int. J. Syst. Evol. Microbiol.">
        <title>The Global Catalogue of Microorganisms (GCM) 10K type strain sequencing project: providing services to taxonomists for standard genome sequencing and annotation.</title>
        <authorList>
            <consortium name="The Broad Institute Genomics Platform"/>
            <consortium name="The Broad Institute Genome Sequencing Center for Infectious Disease"/>
            <person name="Wu L."/>
            <person name="Ma J."/>
        </authorList>
    </citation>
    <scope>NUCLEOTIDE SEQUENCE [LARGE SCALE GENOMIC DNA]</scope>
    <source>
        <strain evidence="3">JCM 10977</strain>
    </source>
</reference>
<accession>A0ABP4B7E4</accession>
<proteinExistence type="predicted"/>
<comment type="caution">
    <text evidence="2">The sequence shown here is derived from an EMBL/GenBank/DDBJ whole genome shotgun (WGS) entry which is preliminary data.</text>
</comment>
<keyword evidence="1" id="KW-0812">Transmembrane</keyword>
<keyword evidence="1" id="KW-0472">Membrane</keyword>
<evidence type="ECO:0000256" key="1">
    <source>
        <dbReference type="SAM" id="Phobius"/>
    </source>
</evidence>
<sequence>MIRSIVRLPAWGGVCGLAWASGLRGFMAQVAGPDSSVSWSGTFGWILLPGALIGVLLGWSEHIRRTGGERRRWLTLSPLLFASVLLPGLTDPANILADGIGGGALALPVFAIAGGYALAGRGQRRLRVLCGVLALGPIPGWVIATLAQSTTIGPRETWIAVYFWSLQAVLTLAASIPFRSTVRSPAATR</sequence>
<dbReference type="Proteomes" id="UP001500542">
    <property type="component" value="Unassembled WGS sequence"/>
</dbReference>
<feature type="transmembrane region" description="Helical" evidence="1">
    <location>
        <begin position="36"/>
        <end position="59"/>
    </location>
</feature>
<dbReference type="RefSeq" id="WP_343971769.1">
    <property type="nucleotide sequence ID" value="NZ_BAAAHK010000008.1"/>
</dbReference>
<evidence type="ECO:0000313" key="3">
    <source>
        <dbReference type="Proteomes" id="UP001500542"/>
    </source>
</evidence>
<feature type="transmembrane region" description="Helical" evidence="1">
    <location>
        <begin position="95"/>
        <end position="119"/>
    </location>
</feature>
<feature type="transmembrane region" description="Helical" evidence="1">
    <location>
        <begin position="126"/>
        <end position="147"/>
    </location>
</feature>
<dbReference type="EMBL" id="BAAAHK010000008">
    <property type="protein sequence ID" value="GAA0944943.1"/>
    <property type="molecule type" value="Genomic_DNA"/>
</dbReference>
<feature type="transmembrane region" description="Helical" evidence="1">
    <location>
        <begin position="159"/>
        <end position="178"/>
    </location>
</feature>
<keyword evidence="1" id="KW-1133">Transmembrane helix</keyword>
<evidence type="ECO:0000313" key="2">
    <source>
        <dbReference type="EMBL" id="GAA0944943.1"/>
    </source>
</evidence>
<feature type="transmembrane region" description="Helical" evidence="1">
    <location>
        <begin position="71"/>
        <end position="89"/>
    </location>
</feature>
<gene>
    <name evidence="2" type="ORF">GCM10009554_39450</name>
</gene>
<protein>
    <submittedName>
        <fullName evidence="2">Uncharacterized protein</fullName>
    </submittedName>
</protein>
<organism evidence="2 3">
    <name type="scientific">Kribbella koreensis</name>
    <dbReference type="NCBI Taxonomy" id="57909"/>
    <lineage>
        <taxon>Bacteria</taxon>
        <taxon>Bacillati</taxon>
        <taxon>Actinomycetota</taxon>
        <taxon>Actinomycetes</taxon>
        <taxon>Propionibacteriales</taxon>
        <taxon>Kribbellaceae</taxon>
        <taxon>Kribbella</taxon>
    </lineage>
</organism>
<name>A0ABP4B7E4_9ACTN</name>
<keyword evidence="3" id="KW-1185">Reference proteome</keyword>